<evidence type="ECO:0000313" key="1">
    <source>
        <dbReference type="EMBL" id="RCK63606.1"/>
    </source>
</evidence>
<organism evidence="1 2">
    <name type="scientific">Candida viswanathii</name>
    <dbReference type="NCBI Taxonomy" id="5486"/>
    <lineage>
        <taxon>Eukaryota</taxon>
        <taxon>Fungi</taxon>
        <taxon>Dikarya</taxon>
        <taxon>Ascomycota</taxon>
        <taxon>Saccharomycotina</taxon>
        <taxon>Pichiomycetes</taxon>
        <taxon>Debaryomycetaceae</taxon>
        <taxon>Candida/Lodderomyces clade</taxon>
        <taxon>Candida</taxon>
    </lineage>
</organism>
<dbReference type="AlphaFoldDB" id="A0A367YCM5"/>
<comment type="caution">
    <text evidence="1">The sequence shown here is derived from an EMBL/GenBank/DDBJ whole genome shotgun (WGS) entry which is preliminary data.</text>
</comment>
<dbReference type="Proteomes" id="UP000253472">
    <property type="component" value="Unassembled WGS sequence"/>
</dbReference>
<evidence type="ECO:0000313" key="2">
    <source>
        <dbReference type="Proteomes" id="UP000253472"/>
    </source>
</evidence>
<protein>
    <submittedName>
        <fullName evidence="1">Uncharacterized protein</fullName>
    </submittedName>
</protein>
<name>A0A367YCM5_9ASCO</name>
<dbReference type="EMBL" id="QLNQ01000024">
    <property type="protein sequence ID" value="RCK63606.1"/>
    <property type="molecule type" value="Genomic_DNA"/>
</dbReference>
<proteinExistence type="predicted"/>
<sequence>MNFETVVRLSFHHNNRTYEDTSAVLPSYDKPLILGMPFIKKYSSELNFNLKTLGGTIGDLDIALLDAQSFLKELADGEVGLLFIRREDDDIKVEVGDLPTTSDDIVQQVRGMNKEEFAPLLREYADVFKTELDLPPPHRGARDPAQETFRQRSYHNYKKYLRNQPILIVKSWEDFTERISVVADQKDMSTTTSSNKKMTIIGPDRAILTIDLDNS</sequence>
<accession>A0A367YCM5</accession>
<gene>
    <name evidence="1" type="ORF">Cantr_10253</name>
</gene>
<keyword evidence="2" id="KW-1185">Reference proteome</keyword>
<reference evidence="1 2" key="1">
    <citation type="submission" date="2018-06" db="EMBL/GenBank/DDBJ databases">
        <title>Whole genome sequencing of Candida tropicalis (genome annotated by CSBL at Korea University).</title>
        <authorList>
            <person name="Ahn J."/>
        </authorList>
    </citation>
    <scope>NUCLEOTIDE SEQUENCE [LARGE SCALE GENOMIC DNA]</scope>
    <source>
        <strain evidence="1 2">ATCC 20962</strain>
    </source>
</reference>